<dbReference type="SUPFAM" id="SSF51004">
    <property type="entry name" value="C-terminal (heme d1) domain of cytochrome cd1-nitrite reductase"/>
    <property type="match status" value="1"/>
</dbReference>
<dbReference type="InterPro" id="IPR050282">
    <property type="entry name" value="Cycloisomerase_2"/>
</dbReference>
<sequence>MPNLPVYVSGYTDDKGKGIYLYNFDTDNGTLSLKGLAAESVNPSWICFHKSGQHVYATNEVSSFKGENVGYVSAYKRDEKTGMLELVNEQATMGGDPCHATCNATGNFLVVGNYTSASVSVLPIRAPGSPQSSLDQVSSSLKHDELYKNTMGVPSRQEKAHCHSVNFDPIAERYVFVNDLGCDLLAVHQFDKESGTLTPHTTISFPTGTGPRHLKFAPNHNNFCYVLGELSNDIFMLEFDFEQGKFIEIQRIHALPKDFKENNLGAEIDISANGKFLYASMRGYDAITIFEINEWTGKLTLVGYQPTGGKTPRHFTIDPTGQYLLAANQDSDNIVVFKMNTTTGLLEQVSSIEHPQPTCVQFWS</sequence>
<dbReference type="PANTHER" id="PTHR30344">
    <property type="entry name" value="6-PHOSPHOGLUCONOLACTONASE-RELATED"/>
    <property type="match status" value="1"/>
</dbReference>
<evidence type="ECO:0008006" key="4">
    <source>
        <dbReference type="Google" id="ProtNLM"/>
    </source>
</evidence>
<dbReference type="Pfam" id="PF10282">
    <property type="entry name" value="Lactonase"/>
    <property type="match status" value="1"/>
</dbReference>
<comment type="caution">
    <text evidence="2">The sequence shown here is derived from an EMBL/GenBank/DDBJ whole genome shotgun (WGS) entry which is preliminary data.</text>
</comment>
<keyword evidence="3" id="KW-1185">Reference proteome</keyword>
<dbReference type="InterPro" id="IPR015943">
    <property type="entry name" value="WD40/YVTN_repeat-like_dom_sf"/>
</dbReference>
<dbReference type="EMBL" id="JAANQT010000261">
    <property type="protein sequence ID" value="KAG1312646.1"/>
    <property type="molecule type" value="Genomic_DNA"/>
</dbReference>
<proteinExistence type="inferred from homology"/>
<dbReference type="InterPro" id="IPR019405">
    <property type="entry name" value="Lactonase_7-beta_prop"/>
</dbReference>
<evidence type="ECO:0000256" key="1">
    <source>
        <dbReference type="ARBA" id="ARBA00005564"/>
    </source>
</evidence>
<evidence type="ECO:0000313" key="3">
    <source>
        <dbReference type="Proteomes" id="UP000716291"/>
    </source>
</evidence>
<dbReference type="AlphaFoldDB" id="A0A9P6XFP9"/>
<comment type="similarity">
    <text evidence="1">Belongs to the cycloisomerase 2 family.</text>
</comment>
<protein>
    <recommendedName>
        <fullName evidence="4">6-phosphogluconolactonase</fullName>
    </recommendedName>
</protein>
<dbReference type="Gene3D" id="2.130.10.10">
    <property type="entry name" value="YVTN repeat-like/Quinoprotein amine dehydrogenase"/>
    <property type="match status" value="1"/>
</dbReference>
<gene>
    <name evidence="2" type="ORF">G6F64_002869</name>
</gene>
<organism evidence="2 3">
    <name type="scientific">Rhizopus oryzae</name>
    <name type="common">Mucormycosis agent</name>
    <name type="synonym">Rhizopus arrhizus var. delemar</name>
    <dbReference type="NCBI Taxonomy" id="64495"/>
    <lineage>
        <taxon>Eukaryota</taxon>
        <taxon>Fungi</taxon>
        <taxon>Fungi incertae sedis</taxon>
        <taxon>Mucoromycota</taxon>
        <taxon>Mucoromycotina</taxon>
        <taxon>Mucoromycetes</taxon>
        <taxon>Mucorales</taxon>
        <taxon>Mucorineae</taxon>
        <taxon>Rhizopodaceae</taxon>
        <taxon>Rhizopus</taxon>
    </lineage>
</organism>
<accession>A0A9P6XFP9</accession>
<name>A0A9P6XFP9_RHIOR</name>
<evidence type="ECO:0000313" key="2">
    <source>
        <dbReference type="EMBL" id="KAG1312646.1"/>
    </source>
</evidence>
<dbReference type="InterPro" id="IPR011048">
    <property type="entry name" value="Haem_d1_sf"/>
</dbReference>
<reference evidence="2" key="1">
    <citation type="journal article" date="2020" name="Microb. Genom.">
        <title>Genetic diversity of clinical and environmental Mucorales isolates obtained from an investigation of mucormycosis cases among solid organ transplant recipients.</title>
        <authorList>
            <person name="Nguyen M.H."/>
            <person name="Kaul D."/>
            <person name="Muto C."/>
            <person name="Cheng S.J."/>
            <person name="Richter R.A."/>
            <person name="Bruno V.M."/>
            <person name="Liu G."/>
            <person name="Beyhan S."/>
            <person name="Sundermann A.J."/>
            <person name="Mounaud S."/>
            <person name="Pasculle A.W."/>
            <person name="Nierman W.C."/>
            <person name="Driscoll E."/>
            <person name="Cumbie R."/>
            <person name="Clancy C.J."/>
            <person name="Dupont C.L."/>
        </authorList>
    </citation>
    <scope>NUCLEOTIDE SEQUENCE</scope>
    <source>
        <strain evidence="2">GL11</strain>
    </source>
</reference>
<dbReference type="OrthoDB" id="9972196at2759"/>
<dbReference type="Proteomes" id="UP000716291">
    <property type="component" value="Unassembled WGS sequence"/>
</dbReference>
<dbReference type="GO" id="GO:0017057">
    <property type="term" value="F:6-phosphogluconolactonase activity"/>
    <property type="evidence" value="ECO:0007669"/>
    <property type="project" value="TreeGrafter"/>
</dbReference>
<dbReference type="PANTHER" id="PTHR30344:SF1">
    <property type="entry name" value="6-PHOSPHOGLUCONOLACTONASE"/>
    <property type="match status" value="1"/>
</dbReference>